<sequence>MELNEQIKAQKNVELRKRIYRALQSMYKLFRSSPRDIATVDKYMNIWKPLTGNIEDVVMFPYDSKKGFMAEKKDAKHCLFALVTQMIRIWHLHCKLPEEDYTKALACRLNKIELVIKSWSTLQVRGSDVTGYYLKMPKEKK</sequence>
<dbReference type="EMBL" id="LAZR01031993">
    <property type="protein sequence ID" value="KKL52155.1"/>
    <property type="molecule type" value="Genomic_DNA"/>
</dbReference>
<organism evidence="1">
    <name type="scientific">marine sediment metagenome</name>
    <dbReference type="NCBI Taxonomy" id="412755"/>
    <lineage>
        <taxon>unclassified sequences</taxon>
        <taxon>metagenomes</taxon>
        <taxon>ecological metagenomes</taxon>
    </lineage>
</organism>
<evidence type="ECO:0000313" key="1">
    <source>
        <dbReference type="EMBL" id="KKL52155.1"/>
    </source>
</evidence>
<gene>
    <name evidence="1" type="ORF">LCGC14_2288340</name>
</gene>
<accession>A0A0F9F4I1</accession>
<dbReference type="AlphaFoldDB" id="A0A0F9F4I1"/>
<proteinExistence type="predicted"/>
<name>A0A0F9F4I1_9ZZZZ</name>
<comment type="caution">
    <text evidence="1">The sequence shown here is derived from an EMBL/GenBank/DDBJ whole genome shotgun (WGS) entry which is preliminary data.</text>
</comment>
<protein>
    <submittedName>
        <fullName evidence="1">Uncharacterized protein</fullName>
    </submittedName>
</protein>
<reference evidence="1" key="1">
    <citation type="journal article" date="2015" name="Nature">
        <title>Complex archaea that bridge the gap between prokaryotes and eukaryotes.</title>
        <authorList>
            <person name="Spang A."/>
            <person name="Saw J.H."/>
            <person name="Jorgensen S.L."/>
            <person name="Zaremba-Niedzwiedzka K."/>
            <person name="Martijn J."/>
            <person name="Lind A.E."/>
            <person name="van Eijk R."/>
            <person name="Schleper C."/>
            <person name="Guy L."/>
            <person name="Ettema T.J."/>
        </authorList>
    </citation>
    <scope>NUCLEOTIDE SEQUENCE</scope>
</reference>